<protein>
    <submittedName>
        <fullName evidence="1">XisH family protein</fullName>
    </submittedName>
</protein>
<keyword evidence="2" id="KW-1185">Reference proteome</keyword>
<reference evidence="1" key="1">
    <citation type="submission" date="2020-09" db="EMBL/GenBank/DDBJ databases">
        <title>Iningainema tapete sp. nov. (Scytonemataceae, Cyanobacteria) from greenhouses in central Florida (USA) produces two types of nodularin with biosynthetic potential for microcystin-LR and anabaenopeptins.</title>
        <authorList>
            <person name="Berthold D.E."/>
            <person name="Lefler F.W."/>
            <person name="Huang I.-S."/>
            <person name="Abdulla H."/>
            <person name="Zimba P.V."/>
            <person name="Laughinghouse H.D. IV."/>
        </authorList>
    </citation>
    <scope>NUCLEOTIDE SEQUENCE</scope>
    <source>
        <strain evidence="1">BLCCT55</strain>
    </source>
</reference>
<dbReference type="Proteomes" id="UP000629098">
    <property type="component" value="Unassembled WGS sequence"/>
</dbReference>
<proteinExistence type="predicted"/>
<sequence length="138" mass="15860">MPAKDIFHDTVKNALVKDGWLVTDEQFLIRSGGVEIYIDIGAEKIIAAERGSEKIAVEVKSFLGYSTISEFHTAVGQFINYRSVLEEEQPERFLYLAIPLDVYESFFQLPFTQKIVQSNRISLIVYEPEVEVIVKWQK</sequence>
<dbReference type="CDD" id="cd22366">
    <property type="entry name" value="XisH-like"/>
    <property type="match status" value="1"/>
</dbReference>
<dbReference type="RefSeq" id="WP_190834275.1">
    <property type="nucleotide sequence ID" value="NZ_CAWPPI010000083.1"/>
</dbReference>
<comment type="caution">
    <text evidence="1">The sequence shown here is derived from an EMBL/GenBank/DDBJ whole genome shotgun (WGS) entry which is preliminary data.</text>
</comment>
<dbReference type="InterPro" id="IPR011856">
    <property type="entry name" value="tRNA_endonuc-like_dom_sf"/>
</dbReference>
<accession>A0A8J7C975</accession>
<dbReference type="Gene3D" id="3.40.1350.10">
    <property type="match status" value="1"/>
</dbReference>
<evidence type="ECO:0000313" key="2">
    <source>
        <dbReference type="Proteomes" id="UP000629098"/>
    </source>
</evidence>
<dbReference type="GO" id="GO:0003676">
    <property type="term" value="F:nucleic acid binding"/>
    <property type="evidence" value="ECO:0007669"/>
    <property type="project" value="InterPro"/>
</dbReference>
<evidence type="ECO:0000313" key="1">
    <source>
        <dbReference type="EMBL" id="MBD2775621.1"/>
    </source>
</evidence>
<dbReference type="Pfam" id="PF08814">
    <property type="entry name" value="XisH"/>
    <property type="match status" value="1"/>
</dbReference>
<dbReference type="EMBL" id="JACXAE010000083">
    <property type="protein sequence ID" value="MBD2775621.1"/>
    <property type="molecule type" value="Genomic_DNA"/>
</dbReference>
<gene>
    <name evidence="1" type="ORF">ICL16_27075</name>
</gene>
<organism evidence="1 2">
    <name type="scientific">Iningainema tapete BLCC-T55</name>
    <dbReference type="NCBI Taxonomy" id="2748662"/>
    <lineage>
        <taxon>Bacteria</taxon>
        <taxon>Bacillati</taxon>
        <taxon>Cyanobacteriota</taxon>
        <taxon>Cyanophyceae</taxon>
        <taxon>Nostocales</taxon>
        <taxon>Scytonemataceae</taxon>
        <taxon>Iningainema tapete</taxon>
    </lineage>
</organism>
<dbReference type="InterPro" id="IPR014919">
    <property type="entry name" value="XisH"/>
</dbReference>
<dbReference type="AlphaFoldDB" id="A0A8J7C975"/>
<dbReference type="InterPro" id="IPR011335">
    <property type="entry name" value="Restrct_endonuc-II-like"/>
</dbReference>
<dbReference type="SUPFAM" id="SSF52980">
    <property type="entry name" value="Restriction endonuclease-like"/>
    <property type="match status" value="1"/>
</dbReference>
<name>A0A8J7C975_9CYAN</name>